<sequence length="239" mass="25797">MSGDCCKLPPVQAEYSPKGSYSTINGLKTYSVGPEDAKVAVVIVYDVFGYSPQILQGADLIASQGYKVLMPDFLIGDYVTPDLFAPGNEEKKTAWFSKFPGGIQTQLEPVSKYVQSLKSNHSKIATVGYCWGYKVLIGAQSNAKSDAIIGCHPSFAAKEDADAIDVPALLLPSGGEDMEVMNHIFKTIEAKASGKNVLKPYPDMPHGWLAARGDLKGGKATEEFADGYNVIVKFLKDTF</sequence>
<dbReference type="PANTHER" id="PTHR47668:SF1">
    <property type="entry name" value="DIENELACTONE HYDROLASE DOMAIN-CONTAINING PROTEIN-RELATED"/>
    <property type="match status" value="1"/>
</dbReference>
<dbReference type="Pfam" id="PF01738">
    <property type="entry name" value="DLH"/>
    <property type="match status" value="1"/>
</dbReference>
<dbReference type="PANTHER" id="PTHR47668">
    <property type="entry name" value="DIENELACTONE HYDROLASE FAMILY PROTEIN (AFU_ORTHOLOGUE AFUA_6G01940)"/>
    <property type="match status" value="1"/>
</dbReference>
<reference evidence="3" key="4">
    <citation type="submission" date="2024-02" db="EMBL/GenBank/DDBJ databases">
        <title>Comparative genomics of Cryptococcus and Kwoniella reveals pathogenesis evolution and contrasting modes of karyotype evolution via chromosome fusion or intercentromeric recombination.</title>
        <authorList>
            <person name="Coelho M.A."/>
            <person name="David-Palma M."/>
            <person name="Shea T."/>
            <person name="Bowers K."/>
            <person name="McGinley-Smith S."/>
            <person name="Mohammad A.W."/>
            <person name="Gnirke A."/>
            <person name="Yurkov A.M."/>
            <person name="Nowrousian M."/>
            <person name="Sun S."/>
            <person name="Cuomo C.A."/>
            <person name="Heitman J."/>
        </authorList>
    </citation>
    <scope>NUCLEOTIDE SEQUENCE</scope>
    <source>
        <strain evidence="3">CBS 10737</strain>
    </source>
</reference>
<evidence type="ECO:0000259" key="1">
    <source>
        <dbReference type="Pfam" id="PF01738"/>
    </source>
</evidence>
<dbReference type="GO" id="GO:0016787">
    <property type="term" value="F:hydrolase activity"/>
    <property type="evidence" value="ECO:0007669"/>
    <property type="project" value="InterPro"/>
</dbReference>
<dbReference type="AlphaFoldDB" id="A0A1B9I725"/>
<protein>
    <recommendedName>
        <fullName evidence="1">Dienelactone hydrolase domain-containing protein</fullName>
    </recommendedName>
</protein>
<reference evidence="2" key="1">
    <citation type="submission" date="2013-07" db="EMBL/GenBank/DDBJ databases">
        <title>The Genome Sequence of Cryptococcus pinus CBS10737.</title>
        <authorList>
            <consortium name="The Broad Institute Genome Sequencing Platform"/>
            <person name="Cuomo C."/>
            <person name="Litvintseva A."/>
            <person name="Chen Y."/>
            <person name="Heitman J."/>
            <person name="Sun S."/>
            <person name="Springer D."/>
            <person name="Dromer F."/>
            <person name="Young S.K."/>
            <person name="Zeng Q."/>
            <person name="Gargeya S."/>
            <person name="Fitzgerald M."/>
            <person name="Abouelleil A."/>
            <person name="Alvarado L."/>
            <person name="Berlin A.M."/>
            <person name="Chapman S.B."/>
            <person name="Dewar J."/>
            <person name="Goldberg J."/>
            <person name="Griggs A."/>
            <person name="Gujja S."/>
            <person name="Hansen M."/>
            <person name="Howarth C."/>
            <person name="Imamovic A."/>
            <person name="Larimer J."/>
            <person name="McCowan C."/>
            <person name="Murphy C."/>
            <person name="Pearson M."/>
            <person name="Priest M."/>
            <person name="Roberts A."/>
            <person name="Saif S."/>
            <person name="Shea T."/>
            <person name="Sykes S."/>
            <person name="Wortman J."/>
            <person name="Nusbaum C."/>
            <person name="Birren B."/>
        </authorList>
    </citation>
    <scope>NUCLEOTIDE SEQUENCE [LARGE SCALE GENOMIC DNA]</scope>
    <source>
        <strain evidence="2">CBS 10737</strain>
    </source>
</reference>
<dbReference type="STRING" id="1296096.A0A1B9I725"/>
<dbReference type="InterPro" id="IPR002925">
    <property type="entry name" value="Dienelactn_hydro"/>
</dbReference>
<proteinExistence type="predicted"/>
<dbReference type="EMBL" id="CP144521">
    <property type="protein sequence ID" value="WWC69010.1"/>
    <property type="molecule type" value="Genomic_DNA"/>
</dbReference>
<dbReference type="OrthoDB" id="2147163at2759"/>
<keyword evidence="4" id="KW-1185">Reference proteome</keyword>
<gene>
    <name evidence="2" type="ORF">I206_03297</name>
    <name evidence="3" type="ORF">I206_102946</name>
</gene>
<reference evidence="2" key="3">
    <citation type="submission" date="2016-07" db="EMBL/GenBank/DDBJ databases">
        <title>Evolution of pathogenesis and genome organization in the Tremellales.</title>
        <authorList>
            <person name="Cuomo C."/>
            <person name="Litvintseva A."/>
            <person name="Heitman J."/>
            <person name="Chen Y."/>
            <person name="Sun S."/>
            <person name="Springer D."/>
            <person name="Dromer F."/>
            <person name="Young S."/>
            <person name="Zeng Q."/>
            <person name="Chapman S."/>
            <person name="Gujja S."/>
            <person name="Saif S."/>
            <person name="Birren B."/>
        </authorList>
    </citation>
    <scope>NUCLEOTIDE SEQUENCE</scope>
    <source>
        <strain evidence="2">CBS 10737</strain>
    </source>
</reference>
<reference evidence="3" key="2">
    <citation type="submission" date="2013-07" db="EMBL/GenBank/DDBJ databases">
        <authorList>
            <consortium name="The Broad Institute Genome Sequencing Platform"/>
            <person name="Cuomo C."/>
            <person name="Litvintseva A."/>
            <person name="Chen Y."/>
            <person name="Heitman J."/>
            <person name="Sun S."/>
            <person name="Springer D."/>
            <person name="Dromer F."/>
            <person name="Young S.K."/>
            <person name="Zeng Q."/>
            <person name="Gargeya S."/>
            <person name="Fitzgerald M."/>
            <person name="Abouelleil A."/>
            <person name="Alvarado L."/>
            <person name="Berlin A.M."/>
            <person name="Chapman S.B."/>
            <person name="Dewar J."/>
            <person name="Goldberg J."/>
            <person name="Griggs A."/>
            <person name="Gujja S."/>
            <person name="Hansen M."/>
            <person name="Howarth C."/>
            <person name="Imamovic A."/>
            <person name="Larimer J."/>
            <person name="McCowan C."/>
            <person name="Murphy C."/>
            <person name="Pearson M."/>
            <person name="Priest M."/>
            <person name="Roberts A."/>
            <person name="Saif S."/>
            <person name="Shea T."/>
            <person name="Sykes S."/>
            <person name="Wortman J."/>
            <person name="Nusbaum C."/>
            <person name="Birren B."/>
        </authorList>
    </citation>
    <scope>NUCLEOTIDE SEQUENCE</scope>
    <source>
        <strain evidence="3">CBS 10737</strain>
    </source>
</reference>
<dbReference type="SUPFAM" id="SSF53474">
    <property type="entry name" value="alpha/beta-Hydrolases"/>
    <property type="match status" value="1"/>
</dbReference>
<dbReference type="GeneID" id="30171666"/>
<evidence type="ECO:0000313" key="2">
    <source>
        <dbReference type="EMBL" id="OCF51231.1"/>
    </source>
</evidence>
<dbReference type="KEGG" id="kpin:30171666"/>
<organism evidence="2">
    <name type="scientific">Kwoniella pini CBS 10737</name>
    <dbReference type="NCBI Taxonomy" id="1296096"/>
    <lineage>
        <taxon>Eukaryota</taxon>
        <taxon>Fungi</taxon>
        <taxon>Dikarya</taxon>
        <taxon>Basidiomycota</taxon>
        <taxon>Agaricomycotina</taxon>
        <taxon>Tremellomycetes</taxon>
        <taxon>Tremellales</taxon>
        <taxon>Cryptococcaceae</taxon>
        <taxon>Kwoniella</taxon>
    </lineage>
</organism>
<dbReference type="RefSeq" id="XP_019012450.1">
    <property type="nucleotide sequence ID" value="XM_019155047.1"/>
</dbReference>
<feature type="domain" description="Dienelactone hydrolase" evidence="1">
    <location>
        <begin position="28"/>
        <end position="236"/>
    </location>
</feature>
<dbReference type="Proteomes" id="UP000094020">
    <property type="component" value="Chromosome 3"/>
</dbReference>
<name>A0A1B9I725_9TREE</name>
<evidence type="ECO:0000313" key="3">
    <source>
        <dbReference type="EMBL" id="WWC69010.1"/>
    </source>
</evidence>
<accession>A0A1B9I725</accession>
<dbReference type="InterPro" id="IPR029058">
    <property type="entry name" value="AB_hydrolase_fold"/>
</dbReference>
<evidence type="ECO:0000313" key="4">
    <source>
        <dbReference type="Proteomes" id="UP000094020"/>
    </source>
</evidence>
<dbReference type="Gene3D" id="3.40.50.1820">
    <property type="entry name" value="alpha/beta hydrolase"/>
    <property type="match status" value="1"/>
</dbReference>
<dbReference type="EMBL" id="KI894009">
    <property type="protein sequence ID" value="OCF51231.1"/>
    <property type="molecule type" value="Genomic_DNA"/>
</dbReference>